<dbReference type="PANTHER" id="PTHR30532">
    <property type="entry name" value="IRON III DICITRATE-BINDING PERIPLASMIC PROTEIN"/>
    <property type="match status" value="1"/>
</dbReference>
<dbReference type="EMBL" id="WMBR01000001">
    <property type="protein sequence ID" value="MXP19868.1"/>
    <property type="molecule type" value="Genomic_DNA"/>
</dbReference>
<reference evidence="7 8" key="1">
    <citation type="submission" date="2019-11" db="EMBL/GenBank/DDBJ databases">
        <title>Gordonia sp. nov., a novel actinobacterium isolated from mangrove soil in Hainan.</title>
        <authorList>
            <person name="Huang X."/>
            <person name="Xie Y."/>
            <person name="Chu X."/>
            <person name="Xiao K."/>
        </authorList>
    </citation>
    <scope>NUCLEOTIDE SEQUENCE [LARGE SCALE GENOMIC DNA]</scope>
    <source>
        <strain evidence="7 8">HNM0687</strain>
    </source>
</reference>
<dbReference type="RefSeq" id="WP_160900054.1">
    <property type="nucleotide sequence ID" value="NZ_CP102850.1"/>
</dbReference>
<evidence type="ECO:0000259" key="6">
    <source>
        <dbReference type="PROSITE" id="PS50983"/>
    </source>
</evidence>
<dbReference type="InterPro" id="IPR051313">
    <property type="entry name" value="Bact_iron-sidero_bind"/>
</dbReference>
<dbReference type="SUPFAM" id="SSF53807">
    <property type="entry name" value="Helical backbone' metal receptor"/>
    <property type="match status" value="1"/>
</dbReference>
<comment type="similarity">
    <text evidence="2">Belongs to the bacterial solute-binding protein 8 family.</text>
</comment>
<evidence type="ECO:0000256" key="3">
    <source>
        <dbReference type="ARBA" id="ARBA00022448"/>
    </source>
</evidence>
<proteinExistence type="inferred from homology"/>
<dbReference type="Proteomes" id="UP000475545">
    <property type="component" value="Unassembled WGS sequence"/>
</dbReference>
<dbReference type="PANTHER" id="PTHR30532:SF24">
    <property type="entry name" value="FERRIC ENTEROBACTIN-BINDING PERIPLASMIC PROTEIN FEPB"/>
    <property type="match status" value="1"/>
</dbReference>
<evidence type="ECO:0000313" key="7">
    <source>
        <dbReference type="EMBL" id="MXP19868.1"/>
    </source>
</evidence>
<dbReference type="InterPro" id="IPR002491">
    <property type="entry name" value="ABC_transptr_periplasmic_BD"/>
</dbReference>
<keyword evidence="4 5" id="KW-0732">Signal</keyword>
<dbReference type="PROSITE" id="PS50983">
    <property type="entry name" value="FE_B12_PBP"/>
    <property type="match status" value="1"/>
</dbReference>
<dbReference type="PROSITE" id="PS51257">
    <property type="entry name" value="PROKAR_LIPOPROTEIN"/>
    <property type="match status" value="1"/>
</dbReference>
<evidence type="ECO:0000256" key="2">
    <source>
        <dbReference type="ARBA" id="ARBA00008814"/>
    </source>
</evidence>
<comment type="subcellular location">
    <subcellularLocation>
        <location evidence="1">Cell envelope</location>
    </subcellularLocation>
</comment>
<evidence type="ECO:0000256" key="4">
    <source>
        <dbReference type="ARBA" id="ARBA00022729"/>
    </source>
</evidence>
<dbReference type="AlphaFoldDB" id="A0A6L7GMW1"/>
<comment type="caution">
    <text evidence="7">The sequence shown here is derived from an EMBL/GenBank/DDBJ whole genome shotgun (WGS) entry which is preliminary data.</text>
</comment>
<name>A0A6L7GMW1_9ACTN</name>
<accession>A0A6L7GMW1</accession>
<organism evidence="7 8">
    <name type="scientific">Gordonia mangrovi</name>
    <dbReference type="NCBI Taxonomy" id="2665643"/>
    <lineage>
        <taxon>Bacteria</taxon>
        <taxon>Bacillati</taxon>
        <taxon>Actinomycetota</taxon>
        <taxon>Actinomycetes</taxon>
        <taxon>Mycobacteriales</taxon>
        <taxon>Gordoniaceae</taxon>
        <taxon>Gordonia</taxon>
    </lineage>
</organism>
<evidence type="ECO:0000256" key="5">
    <source>
        <dbReference type="SAM" id="SignalP"/>
    </source>
</evidence>
<sequence>MRVPRRRPTRPGRIAITSLAVVAALSVGACSAPDEDTAASSSMPAADPGALPVTIDHEYGATTVSAQPSRVAAMGVGDADTLLALGITPTTIAPFADPTQRSAPWNADLLGDAEPVILPQAAAQFGSQIPLALQTEPDLVTAVGAAPTREQYDILSKAAPTVVRPADHPDWQVPWDVQTTQIGRAVGLPEQAQAKIDETESFLADIREQHPEFAGKTGVVVTAAPDGGLSIYSADDGRGQALADYGLSFPESLQPAITNGFYGSISAENMSMLNDVDVVVAVDWDGANDRLRNDPAWSRLPVVTEGRVVYLDQQVGSAMSVPTVLTIPWVAAQAVEPISAAAQR</sequence>
<keyword evidence="3" id="KW-0813">Transport</keyword>
<dbReference type="Gene3D" id="3.40.50.1980">
    <property type="entry name" value="Nitrogenase molybdenum iron protein domain"/>
    <property type="match status" value="2"/>
</dbReference>
<feature type="chain" id="PRO_5038809329" evidence="5">
    <location>
        <begin position="33"/>
        <end position="344"/>
    </location>
</feature>
<dbReference type="GO" id="GO:0030288">
    <property type="term" value="C:outer membrane-bounded periplasmic space"/>
    <property type="evidence" value="ECO:0007669"/>
    <property type="project" value="TreeGrafter"/>
</dbReference>
<feature type="signal peptide" evidence="5">
    <location>
        <begin position="1"/>
        <end position="32"/>
    </location>
</feature>
<feature type="domain" description="Fe/B12 periplasmic-binding" evidence="6">
    <location>
        <begin position="70"/>
        <end position="342"/>
    </location>
</feature>
<gene>
    <name evidence="7" type="ORF">GIY30_00625</name>
</gene>
<dbReference type="Pfam" id="PF01497">
    <property type="entry name" value="Peripla_BP_2"/>
    <property type="match status" value="1"/>
</dbReference>
<dbReference type="GO" id="GO:1901678">
    <property type="term" value="P:iron coordination entity transport"/>
    <property type="evidence" value="ECO:0007669"/>
    <property type="project" value="UniProtKB-ARBA"/>
</dbReference>
<keyword evidence="8" id="KW-1185">Reference proteome</keyword>
<protein>
    <submittedName>
        <fullName evidence="7">ABC transporter substrate-binding protein</fullName>
    </submittedName>
</protein>
<evidence type="ECO:0000256" key="1">
    <source>
        <dbReference type="ARBA" id="ARBA00004196"/>
    </source>
</evidence>
<evidence type="ECO:0000313" key="8">
    <source>
        <dbReference type="Proteomes" id="UP000475545"/>
    </source>
</evidence>